<proteinExistence type="predicted"/>
<gene>
    <name evidence="1" type="ORF">JG688_00002753</name>
</gene>
<dbReference type="Proteomes" id="UP000709295">
    <property type="component" value="Unassembled WGS sequence"/>
</dbReference>
<organism evidence="1 2">
    <name type="scientific">Phytophthora aleatoria</name>
    <dbReference type="NCBI Taxonomy" id="2496075"/>
    <lineage>
        <taxon>Eukaryota</taxon>
        <taxon>Sar</taxon>
        <taxon>Stramenopiles</taxon>
        <taxon>Oomycota</taxon>
        <taxon>Peronosporomycetes</taxon>
        <taxon>Peronosporales</taxon>
        <taxon>Peronosporaceae</taxon>
        <taxon>Phytophthora</taxon>
    </lineage>
</organism>
<dbReference type="AlphaFoldDB" id="A0A8J5J5C8"/>
<accession>A0A8J5J5C8</accession>
<keyword evidence="2" id="KW-1185">Reference proteome</keyword>
<protein>
    <submittedName>
        <fullName evidence="1">Uncharacterized protein</fullName>
    </submittedName>
</protein>
<sequence>MKALRAQALEHMLYMDISCNCRVVPPVTGEDQGRNGRWRSRATHAQQVYAGSCSTGNIRTVSSLTAEKRALTKYNKHTAEVEMRPLWPLSCRLKRWGPRWGILQTQKTHLRQKMLSSLFETASRQSISRSATSYCTVLGKMEFKDVLFDET</sequence>
<name>A0A8J5J5C8_9STRA</name>
<reference evidence="1" key="1">
    <citation type="submission" date="2021-01" db="EMBL/GenBank/DDBJ databases">
        <title>Phytophthora aleatoria, a newly-described species from Pinus radiata is distinct from Phytophthora cactorum isolates based on comparative genomics.</title>
        <authorList>
            <person name="Mcdougal R."/>
            <person name="Panda P."/>
            <person name="Williams N."/>
            <person name="Studholme D.J."/>
        </authorList>
    </citation>
    <scope>NUCLEOTIDE SEQUENCE</scope>
    <source>
        <strain evidence="1">NZFS 4037</strain>
    </source>
</reference>
<dbReference type="EMBL" id="JAENGY010000076">
    <property type="protein sequence ID" value="KAG6975090.1"/>
    <property type="molecule type" value="Genomic_DNA"/>
</dbReference>
<comment type="caution">
    <text evidence="1">The sequence shown here is derived from an EMBL/GenBank/DDBJ whole genome shotgun (WGS) entry which is preliminary data.</text>
</comment>
<evidence type="ECO:0000313" key="1">
    <source>
        <dbReference type="EMBL" id="KAG6975090.1"/>
    </source>
</evidence>
<evidence type="ECO:0000313" key="2">
    <source>
        <dbReference type="Proteomes" id="UP000709295"/>
    </source>
</evidence>